<feature type="transmembrane region" description="Helical" evidence="9">
    <location>
        <begin position="12"/>
        <end position="35"/>
    </location>
</feature>
<evidence type="ECO:0000256" key="5">
    <source>
        <dbReference type="ARBA" id="ARBA00023026"/>
    </source>
</evidence>
<dbReference type="PANTHER" id="PTHR33365:SF4">
    <property type="entry name" value="CYCLOCHLOROTINE BIOSYNTHESIS PROTEIN O"/>
    <property type="match status" value="1"/>
</dbReference>
<reference evidence="10" key="1">
    <citation type="journal article" date="2023" name="Mol. Phylogenet. Evol.">
        <title>Genome-scale phylogeny and comparative genomics of the fungal order Sordariales.</title>
        <authorList>
            <person name="Hensen N."/>
            <person name="Bonometti L."/>
            <person name="Westerberg I."/>
            <person name="Brannstrom I.O."/>
            <person name="Guillou S."/>
            <person name="Cros-Aarteil S."/>
            <person name="Calhoun S."/>
            <person name="Haridas S."/>
            <person name="Kuo A."/>
            <person name="Mondo S."/>
            <person name="Pangilinan J."/>
            <person name="Riley R."/>
            <person name="LaButti K."/>
            <person name="Andreopoulos B."/>
            <person name="Lipzen A."/>
            <person name="Chen C."/>
            <person name="Yan M."/>
            <person name="Daum C."/>
            <person name="Ng V."/>
            <person name="Clum A."/>
            <person name="Steindorff A."/>
            <person name="Ohm R.A."/>
            <person name="Martin F."/>
            <person name="Silar P."/>
            <person name="Natvig D.O."/>
            <person name="Lalanne C."/>
            <person name="Gautier V."/>
            <person name="Ament-Velasquez S.L."/>
            <person name="Kruys A."/>
            <person name="Hutchinson M.I."/>
            <person name="Powell A.J."/>
            <person name="Barry K."/>
            <person name="Miller A.N."/>
            <person name="Grigoriev I.V."/>
            <person name="Debuchy R."/>
            <person name="Gladieux P."/>
            <person name="Hiltunen Thoren M."/>
            <person name="Johannesson H."/>
        </authorList>
    </citation>
    <scope>NUCLEOTIDE SEQUENCE</scope>
    <source>
        <strain evidence="10">CBS 532.94</strain>
    </source>
</reference>
<keyword evidence="3 9" id="KW-0812">Transmembrane</keyword>
<dbReference type="GO" id="GO:0016020">
    <property type="term" value="C:membrane"/>
    <property type="evidence" value="ECO:0007669"/>
    <property type="project" value="UniProtKB-SubCell"/>
</dbReference>
<comment type="pathway">
    <text evidence="2">Mycotoxin biosynthesis.</text>
</comment>
<sequence length="259" mass="29976">MQTTRARGVVLLMPWIASAILLALSILITVLAIFLEPSDVQCVRRNFVWSPATDQIEYHWETWADNDFFTKSRFFGLEPTQEIEDAWSEILPEHPISIPASKLGALNQSYPADDGDWIRDPEDPDAILGIPEYAAQLGCLNYLRQWSYSAQRDYSYLASFQSSDRVAQWERAHRCLERLRQAVMCWSDTGSLIKYWPDKNAAADRPGEVLHYDMGTYHYCRDFDKIQDWTRANSVKSVRMQNLWWSGDEDVLCKTYGIC</sequence>
<name>A0AAN7CF59_9PEZI</name>
<dbReference type="InterPro" id="IPR021765">
    <property type="entry name" value="UstYa-like"/>
</dbReference>
<gene>
    <name evidence="10" type="ORF">C8A03DRAFT_41566</name>
</gene>
<evidence type="ECO:0000256" key="9">
    <source>
        <dbReference type="SAM" id="Phobius"/>
    </source>
</evidence>
<dbReference type="Pfam" id="PF11807">
    <property type="entry name" value="UstYa"/>
    <property type="match status" value="1"/>
</dbReference>
<organism evidence="10 11">
    <name type="scientific">Achaetomium macrosporum</name>
    <dbReference type="NCBI Taxonomy" id="79813"/>
    <lineage>
        <taxon>Eukaryota</taxon>
        <taxon>Fungi</taxon>
        <taxon>Dikarya</taxon>
        <taxon>Ascomycota</taxon>
        <taxon>Pezizomycotina</taxon>
        <taxon>Sordariomycetes</taxon>
        <taxon>Sordariomycetidae</taxon>
        <taxon>Sordariales</taxon>
        <taxon>Chaetomiaceae</taxon>
        <taxon>Achaetomium</taxon>
    </lineage>
</organism>
<evidence type="ECO:0000313" key="11">
    <source>
        <dbReference type="Proteomes" id="UP001303760"/>
    </source>
</evidence>
<evidence type="ECO:0000256" key="7">
    <source>
        <dbReference type="ARBA" id="ARBA00023180"/>
    </source>
</evidence>
<keyword evidence="6 9" id="KW-0472">Membrane</keyword>
<evidence type="ECO:0000313" key="10">
    <source>
        <dbReference type="EMBL" id="KAK4240936.1"/>
    </source>
</evidence>
<dbReference type="Proteomes" id="UP001303760">
    <property type="component" value="Unassembled WGS sequence"/>
</dbReference>
<evidence type="ECO:0000256" key="1">
    <source>
        <dbReference type="ARBA" id="ARBA00004167"/>
    </source>
</evidence>
<evidence type="ECO:0000256" key="6">
    <source>
        <dbReference type="ARBA" id="ARBA00023136"/>
    </source>
</evidence>
<evidence type="ECO:0000256" key="8">
    <source>
        <dbReference type="ARBA" id="ARBA00035112"/>
    </source>
</evidence>
<keyword evidence="5" id="KW-0843">Virulence</keyword>
<accession>A0AAN7CF59</accession>
<proteinExistence type="inferred from homology"/>
<comment type="subcellular location">
    <subcellularLocation>
        <location evidence="1">Membrane</location>
        <topology evidence="1">Single-pass membrane protein</topology>
    </subcellularLocation>
</comment>
<dbReference type="PANTHER" id="PTHR33365">
    <property type="entry name" value="YALI0B05434P"/>
    <property type="match status" value="1"/>
</dbReference>
<dbReference type="EMBL" id="MU860030">
    <property type="protein sequence ID" value="KAK4240936.1"/>
    <property type="molecule type" value="Genomic_DNA"/>
</dbReference>
<keyword evidence="11" id="KW-1185">Reference proteome</keyword>
<reference evidence="10" key="2">
    <citation type="submission" date="2023-05" db="EMBL/GenBank/DDBJ databases">
        <authorList>
            <consortium name="Lawrence Berkeley National Laboratory"/>
            <person name="Steindorff A."/>
            <person name="Hensen N."/>
            <person name="Bonometti L."/>
            <person name="Westerberg I."/>
            <person name="Brannstrom I.O."/>
            <person name="Guillou S."/>
            <person name="Cros-Aarteil S."/>
            <person name="Calhoun S."/>
            <person name="Haridas S."/>
            <person name="Kuo A."/>
            <person name="Mondo S."/>
            <person name="Pangilinan J."/>
            <person name="Riley R."/>
            <person name="Labutti K."/>
            <person name="Andreopoulos B."/>
            <person name="Lipzen A."/>
            <person name="Chen C."/>
            <person name="Yanf M."/>
            <person name="Daum C."/>
            <person name="Ng V."/>
            <person name="Clum A."/>
            <person name="Ohm R."/>
            <person name="Martin F."/>
            <person name="Silar P."/>
            <person name="Natvig D."/>
            <person name="Lalanne C."/>
            <person name="Gautier V."/>
            <person name="Ament-Velasquez S.L."/>
            <person name="Kruys A."/>
            <person name="Hutchinson M.I."/>
            <person name="Powell A.J."/>
            <person name="Barry K."/>
            <person name="Miller A.N."/>
            <person name="Grigoriev I.V."/>
            <person name="Debuchy R."/>
            <person name="Gladieux P."/>
            <person name="Thoren M.H."/>
            <person name="Johannesson H."/>
        </authorList>
    </citation>
    <scope>NUCLEOTIDE SEQUENCE</scope>
    <source>
        <strain evidence="10">CBS 532.94</strain>
    </source>
</reference>
<keyword evidence="4 9" id="KW-1133">Transmembrane helix</keyword>
<evidence type="ECO:0000256" key="3">
    <source>
        <dbReference type="ARBA" id="ARBA00022692"/>
    </source>
</evidence>
<keyword evidence="7" id="KW-0325">Glycoprotein</keyword>
<evidence type="ECO:0000256" key="2">
    <source>
        <dbReference type="ARBA" id="ARBA00004685"/>
    </source>
</evidence>
<comment type="similarity">
    <text evidence="8">Belongs to the ustYa family.</text>
</comment>
<comment type="caution">
    <text evidence="10">The sequence shown here is derived from an EMBL/GenBank/DDBJ whole genome shotgun (WGS) entry which is preliminary data.</text>
</comment>
<protein>
    <submittedName>
        <fullName evidence="10">Uncharacterized protein</fullName>
    </submittedName>
</protein>
<dbReference type="GO" id="GO:0043386">
    <property type="term" value="P:mycotoxin biosynthetic process"/>
    <property type="evidence" value="ECO:0007669"/>
    <property type="project" value="InterPro"/>
</dbReference>
<evidence type="ECO:0000256" key="4">
    <source>
        <dbReference type="ARBA" id="ARBA00022989"/>
    </source>
</evidence>
<dbReference type="AlphaFoldDB" id="A0AAN7CF59"/>